<keyword evidence="4" id="KW-1185">Reference proteome</keyword>
<sequence>MQQYSQLFDTESKHSAKEMGSGELQVLASPALICFMENTAYHFAQETINEDCATTVGVEMSLEHCKASKIGEKVTVIITEFKEEGRKYDFLLEAYVNHELIGKASHRRVKVIKERFMNNL</sequence>
<dbReference type="SMR" id="A0A3L8GLK2"/>
<dbReference type="InterPro" id="IPR025540">
    <property type="entry name" value="FlK"/>
</dbReference>
<dbReference type="KEGG" id="sio:DW64_03425"/>
<proteinExistence type="predicted"/>
<evidence type="ECO:0000313" key="2">
    <source>
        <dbReference type="EMBL" id="AHY15527.1"/>
    </source>
</evidence>
<reference evidence="2 4" key="1">
    <citation type="journal article" date="2014" name="Genome Announc.">
        <title>Complete Genome Sequence of a Virulent Strain, Streptococcus iniae ISET0901, Isolated from Diseased Tilapia.</title>
        <authorList>
            <person name="Pridgeon J.W."/>
            <person name="Zhang D."/>
            <person name="Zhang L."/>
        </authorList>
    </citation>
    <scope>NUCLEOTIDE SEQUENCE [LARGE SCALE GENOMIC DNA]</scope>
    <source>
        <strain evidence="2 4">ISET0901</strain>
    </source>
</reference>
<evidence type="ECO:0000313" key="4">
    <source>
        <dbReference type="Proteomes" id="UP000025245"/>
    </source>
</evidence>
<dbReference type="KEGG" id="siq:DQ08_03430"/>
<dbReference type="InterPro" id="IPR029069">
    <property type="entry name" value="HotDog_dom_sf"/>
</dbReference>
<dbReference type="EMBL" id="CP007586">
    <property type="protein sequence ID" value="AHY15527.1"/>
    <property type="molecule type" value="Genomic_DNA"/>
</dbReference>
<evidence type="ECO:0000259" key="1">
    <source>
        <dbReference type="Pfam" id="PF22636"/>
    </source>
</evidence>
<reference evidence="3 5" key="2">
    <citation type="submission" date="2018-06" db="EMBL/GenBank/DDBJ databases">
        <title>Mutators as drivers of adaptation in pathogenic bacteria and a risk factor for host jumps and vaccine escape.</title>
        <authorList>
            <person name="Barnes A.C."/>
            <person name="Silayeva O."/>
        </authorList>
    </citation>
    <scope>NUCLEOTIDE SEQUENCE [LARGE SCALE GENOMIC DNA]</scope>
    <source>
        <strain evidence="3 5">QMA0445</strain>
    </source>
</reference>
<evidence type="ECO:0000313" key="5">
    <source>
        <dbReference type="Proteomes" id="UP000269148"/>
    </source>
</evidence>
<dbReference type="EMBL" id="QLQD01000039">
    <property type="protein sequence ID" value="RLU57533.1"/>
    <property type="molecule type" value="Genomic_DNA"/>
</dbReference>
<name>A0A3L8GLK2_STRIN</name>
<dbReference type="KEGG" id="siz:SI82_03665"/>
<accession>A0A3L8GLK2</accession>
<dbReference type="GeneID" id="35765679"/>
<protein>
    <submittedName>
        <fullName evidence="3">Diaminopimelate epimerase</fullName>
    </submittedName>
</protein>
<dbReference type="STRING" id="1346.BMF34_03555"/>
<organism evidence="3 5">
    <name type="scientific">Streptococcus iniae</name>
    <name type="common">Streptococcus shiloi</name>
    <dbReference type="NCBI Taxonomy" id="1346"/>
    <lineage>
        <taxon>Bacteria</taxon>
        <taxon>Bacillati</taxon>
        <taxon>Bacillota</taxon>
        <taxon>Bacilli</taxon>
        <taxon>Lactobacillales</taxon>
        <taxon>Streptococcaceae</taxon>
        <taxon>Streptococcus</taxon>
    </lineage>
</organism>
<gene>
    <name evidence="3" type="ORF">DIY07_03860</name>
    <name evidence="2" type="ORF">DQ08_03430</name>
</gene>
<dbReference type="AlphaFoldDB" id="A0A3L8GLK2"/>
<dbReference type="OrthoDB" id="6902891at2"/>
<feature type="domain" description="Fluoroacetyl-CoA-specific thioesterase-like" evidence="1">
    <location>
        <begin position="13"/>
        <end position="111"/>
    </location>
</feature>
<dbReference type="Proteomes" id="UP000025245">
    <property type="component" value="Chromosome"/>
</dbReference>
<dbReference type="SUPFAM" id="SSF54637">
    <property type="entry name" value="Thioesterase/thiol ester dehydrase-isomerase"/>
    <property type="match status" value="1"/>
</dbReference>
<evidence type="ECO:0000313" key="3">
    <source>
        <dbReference type="EMBL" id="RLU57533.1"/>
    </source>
</evidence>
<dbReference type="RefSeq" id="WP_003099117.1">
    <property type="nucleotide sequence ID" value="NZ_CP010783.1"/>
</dbReference>
<dbReference type="PANTHER" id="PTHR36934">
    <property type="entry name" value="BLR0278 PROTEIN"/>
    <property type="match status" value="1"/>
</dbReference>
<dbReference type="InterPro" id="IPR054485">
    <property type="entry name" value="FlK-like_dom"/>
</dbReference>
<dbReference type="Proteomes" id="UP000269148">
    <property type="component" value="Unassembled WGS sequence"/>
</dbReference>
<dbReference type="Pfam" id="PF22636">
    <property type="entry name" value="FlK"/>
    <property type="match status" value="1"/>
</dbReference>
<dbReference type="Gene3D" id="3.10.129.10">
    <property type="entry name" value="Hotdog Thioesterase"/>
    <property type="match status" value="1"/>
</dbReference>
<dbReference type="PANTHER" id="PTHR36934:SF1">
    <property type="entry name" value="THIOESTERASE DOMAIN-CONTAINING PROTEIN"/>
    <property type="match status" value="1"/>
</dbReference>